<dbReference type="AlphaFoldDB" id="A0A4C1V6J6"/>
<sequence length="76" mass="8376">MSHQIAGRRGGLRMRSNADTTSVIFQKKTARIRDPSGETLKFSAGYFSSFRRATYDEIAVGSSRIARPVAVGRAVR</sequence>
<evidence type="ECO:0000313" key="1">
    <source>
        <dbReference type="EMBL" id="GBP34140.1"/>
    </source>
</evidence>
<accession>A0A4C1V6J6</accession>
<reference evidence="1 2" key="1">
    <citation type="journal article" date="2019" name="Commun. Biol.">
        <title>The bagworm genome reveals a unique fibroin gene that provides high tensile strength.</title>
        <authorList>
            <person name="Kono N."/>
            <person name="Nakamura H."/>
            <person name="Ohtoshi R."/>
            <person name="Tomita M."/>
            <person name="Numata K."/>
            <person name="Arakawa K."/>
        </authorList>
    </citation>
    <scope>NUCLEOTIDE SEQUENCE [LARGE SCALE GENOMIC DNA]</scope>
</reference>
<dbReference type="Proteomes" id="UP000299102">
    <property type="component" value="Unassembled WGS sequence"/>
</dbReference>
<dbReference type="EMBL" id="BGZK01000284">
    <property type="protein sequence ID" value="GBP34140.1"/>
    <property type="molecule type" value="Genomic_DNA"/>
</dbReference>
<organism evidence="1 2">
    <name type="scientific">Eumeta variegata</name>
    <name type="common">Bagworm moth</name>
    <name type="synonym">Eumeta japonica</name>
    <dbReference type="NCBI Taxonomy" id="151549"/>
    <lineage>
        <taxon>Eukaryota</taxon>
        <taxon>Metazoa</taxon>
        <taxon>Ecdysozoa</taxon>
        <taxon>Arthropoda</taxon>
        <taxon>Hexapoda</taxon>
        <taxon>Insecta</taxon>
        <taxon>Pterygota</taxon>
        <taxon>Neoptera</taxon>
        <taxon>Endopterygota</taxon>
        <taxon>Lepidoptera</taxon>
        <taxon>Glossata</taxon>
        <taxon>Ditrysia</taxon>
        <taxon>Tineoidea</taxon>
        <taxon>Psychidae</taxon>
        <taxon>Oiketicinae</taxon>
        <taxon>Eumeta</taxon>
    </lineage>
</organism>
<keyword evidence="2" id="KW-1185">Reference proteome</keyword>
<evidence type="ECO:0000313" key="2">
    <source>
        <dbReference type="Proteomes" id="UP000299102"/>
    </source>
</evidence>
<protein>
    <submittedName>
        <fullName evidence="1">Uncharacterized protein</fullName>
    </submittedName>
</protein>
<name>A0A4C1V6J6_EUMVA</name>
<proteinExistence type="predicted"/>
<gene>
    <name evidence="1" type="ORF">EVAR_28275_1</name>
</gene>
<comment type="caution">
    <text evidence="1">The sequence shown here is derived from an EMBL/GenBank/DDBJ whole genome shotgun (WGS) entry which is preliminary data.</text>
</comment>